<dbReference type="AlphaFoldDB" id="A0A918R3M4"/>
<reference evidence="2" key="1">
    <citation type="journal article" date="2014" name="Int. J. Syst. Evol. Microbiol.">
        <title>Complete genome sequence of Corynebacterium casei LMG S-19264T (=DSM 44701T), isolated from a smear-ripened cheese.</title>
        <authorList>
            <consortium name="US DOE Joint Genome Institute (JGI-PGF)"/>
            <person name="Walter F."/>
            <person name="Albersmeier A."/>
            <person name="Kalinowski J."/>
            <person name="Ruckert C."/>
        </authorList>
    </citation>
    <scope>NUCLEOTIDE SEQUENCE</scope>
    <source>
        <strain evidence="2">JCM 5016</strain>
    </source>
</reference>
<dbReference type="Proteomes" id="UP000623010">
    <property type="component" value="Unassembled WGS sequence"/>
</dbReference>
<evidence type="ECO:0000313" key="3">
    <source>
        <dbReference type="Proteomes" id="UP000623010"/>
    </source>
</evidence>
<feature type="region of interest" description="Disordered" evidence="1">
    <location>
        <begin position="1"/>
        <end position="64"/>
    </location>
</feature>
<keyword evidence="3" id="KW-1185">Reference proteome</keyword>
<reference evidence="2" key="2">
    <citation type="submission" date="2020-09" db="EMBL/GenBank/DDBJ databases">
        <authorList>
            <person name="Sun Q."/>
            <person name="Ohkuma M."/>
        </authorList>
    </citation>
    <scope>NUCLEOTIDE SEQUENCE</scope>
    <source>
        <strain evidence="2">JCM 5016</strain>
    </source>
</reference>
<proteinExistence type="predicted"/>
<dbReference type="EMBL" id="BMWH01000006">
    <property type="protein sequence ID" value="GGZ84367.1"/>
    <property type="molecule type" value="Genomic_DNA"/>
</dbReference>
<sequence length="91" mass="9464">MTARGGVTRKPPHSGIPGAQRAGRGAEKAVGVLTGRPVRDVAGQGPPAPRERRRARRQPALSAPAFERLCAPCEPRARAGASRTLPARAPA</sequence>
<accession>A0A918R3M4</accession>
<evidence type="ECO:0000313" key="2">
    <source>
        <dbReference type="EMBL" id="GGZ84367.1"/>
    </source>
</evidence>
<protein>
    <submittedName>
        <fullName evidence="2">Uncharacterized protein</fullName>
    </submittedName>
</protein>
<gene>
    <name evidence="2" type="ORF">GCM10010389_23250</name>
</gene>
<comment type="caution">
    <text evidence="2">The sequence shown here is derived from an EMBL/GenBank/DDBJ whole genome shotgun (WGS) entry which is preliminary data.</text>
</comment>
<name>A0A918R3M4_9ACTN</name>
<evidence type="ECO:0000256" key="1">
    <source>
        <dbReference type="SAM" id="MobiDB-lite"/>
    </source>
</evidence>
<organism evidence="2 3">
    <name type="scientific">Streptomyces echinoruber</name>
    <dbReference type="NCBI Taxonomy" id="68898"/>
    <lineage>
        <taxon>Bacteria</taxon>
        <taxon>Bacillati</taxon>
        <taxon>Actinomycetota</taxon>
        <taxon>Actinomycetes</taxon>
        <taxon>Kitasatosporales</taxon>
        <taxon>Streptomycetaceae</taxon>
        <taxon>Streptomyces</taxon>
    </lineage>
</organism>